<evidence type="ECO:0000259" key="3">
    <source>
        <dbReference type="PROSITE" id="PS51186"/>
    </source>
</evidence>
<evidence type="ECO:0000256" key="1">
    <source>
        <dbReference type="ARBA" id="ARBA00022679"/>
    </source>
</evidence>
<name>S9QUQ5_9RHOB</name>
<dbReference type="OrthoDB" id="9796171at2"/>
<dbReference type="InterPro" id="IPR050832">
    <property type="entry name" value="Bact_Acetyltransf"/>
</dbReference>
<accession>S9QUQ5</accession>
<dbReference type="Pfam" id="PF13673">
    <property type="entry name" value="Acetyltransf_10"/>
    <property type="match status" value="1"/>
</dbReference>
<dbReference type="AlphaFoldDB" id="S9QUQ5"/>
<dbReference type="Gene3D" id="3.40.630.30">
    <property type="match status" value="1"/>
</dbReference>
<dbReference type="Proteomes" id="UP000015346">
    <property type="component" value="Unassembled WGS sequence"/>
</dbReference>
<protein>
    <submittedName>
        <fullName evidence="4">Putative acyltransferase</fullName>
    </submittedName>
</protein>
<dbReference type="GO" id="GO:0016747">
    <property type="term" value="F:acyltransferase activity, transferring groups other than amino-acyl groups"/>
    <property type="evidence" value="ECO:0007669"/>
    <property type="project" value="InterPro"/>
</dbReference>
<dbReference type="STRING" id="1123069.ruthe_02953"/>
<dbReference type="SUPFAM" id="SSF55729">
    <property type="entry name" value="Acyl-CoA N-acyltransferases (Nat)"/>
    <property type="match status" value="1"/>
</dbReference>
<dbReference type="EMBL" id="AOLV01000033">
    <property type="protein sequence ID" value="EPX83327.1"/>
    <property type="molecule type" value="Genomic_DNA"/>
</dbReference>
<dbReference type="PROSITE" id="PS51186">
    <property type="entry name" value="GNAT"/>
    <property type="match status" value="1"/>
</dbReference>
<proteinExistence type="predicted"/>
<dbReference type="RefSeq" id="WP_021099016.1">
    <property type="nucleotide sequence ID" value="NZ_KE557324.1"/>
</dbReference>
<dbReference type="CDD" id="cd04301">
    <property type="entry name" value="NAT_SF"/>
    <property type="match status" value="1"/>
</dbReference>
<evidence type="ECO:0000313" key="5">
    <source>
        <dbReference type="Proteomes" id="UP000015346"/>
    </source>
</evidence>
<sequence length="139" mass="15023">MTLTVGETGDLAACLALRRRVFIEEQAVPEALELDGLDDGAVHLLALLDGRPVGTARILIGGNQAKIGRVAVLREMRGRGIGAALMAEAVAALRRRGLHEAHLAAQCHALPFYERLGWEAYGPEFDDAGIPHRAMRMTF</sequence>
<gene>
    <name evidence="4" type="ORF">ruthe_02953</name>
</gene>
<dbReference type="PATRIC" id="fig|1123069.3.peg.2926"/>
<keyword evidence="2 4" id="KW-0012">Acyltransferase</keyword>
<evidence type="ECO:0000256" key="2">
    <source>
        <dbReference type="ARBA" id="ARBA00023315"/>
    </source>
</evidence>
<dbReference type="HOGENOM" id="CLU_056607_6_4_5"/>
<feature type="domain" description="N-acetyltransferase" evidence="3">
    <location>
        <begin position="1"/>
        <end position="139"/>
    </location>
</feature>
<dbReference type="InterPro" id="IPR016181">
    <property type="entry name" value="Acyl_CoA_acyltransferase"/>
</dbReference>
<evidence type="ECO:0000313" key="4">
    <source>
        <dbReference type="EMBL" id="EPX83327.1"/>
    </source>
</evidence>
<keyword evidence="5" id="KW-1185">Reference proteome</keyword>
<dbReference type="InterPro" id="IPR000182">
    <property type="entry name" value="GNAT_dom"/>
</dbReference>
<organism evidence="4 5">
    <name type="scientific">Rubellimicrobium thermophilum DSM 16684</name>
    <dbReference type="NCBI Taxonomy" id="1123069"/>
    <lineage>
        <taxon>Bacteria</taxon>
        <taxon>Pseudomonadati</taxon>
        <taxon>Pseudomonadota</taxon>
        <taxon>Alphaproteobacteria</taxon>
        <taxon>Rhodobacterales</taxon>
        <taxon>Roseobacteraceae</taxon>
        <taxon>Rubellimicrobium</taxon>
    </lineage>
</organism>
<reference evidence="4 5" key="1">
    <citation type="journal article" date="2013" name="Stand. Genomic Sci.">
        <title>Genome sequence of the reddish-pigmented Rubellimicrobium thermophilum type strain (DSM 16684(T)), a member of the Roseobacter clade.</title>
        <authorList>
            <person name="Fiebig A."/>
            <person name="Riedel T."/>
            <person name="Gronow S."/>
            <person name="Petersen J."/>
            <person name="Klenk H.P."/>
            <person name="Goker M."/>
        </authorList>
    </citation>
    <scope>NUCLEOTIDE SEQUENCE [LARGE SCALE GENOMIC DNA]</scope>
    <source>
        <strain evidence="4 5">DSM 16684</strain>
    </source>
</reference>
<keyword evidence="1 4" id="KW-0808">Transferase</keyword>
<comment type="caution">
    <text evidence="4">The sequence shown here is derived from an EMBL/GenBank/DDBJ whole genome shotgun (WGS) entry which is preliminary data.</text>
</comment>
<dbReference type="PANTHER" id="PTHR43877">
    <property type="entry name" value="AMINOALKYLPHOSPHONATE N-ACETYLTRANSFERASE-RELATED-RELATED"/>
    <property type="match status" value="1"/>
</dbReference>